<proteinExistence type="predicted"/>
<dbReference type="GO" id="GO:0003924">
    <property type="term" value="F:GTPase activity"/>
    <property type="evidence" value="ECO:0007669"/>
    <property type="project" value="InterPro"/>
</dbReference>
<dbReference type="PROSITE" id="PS51421">
    <property type="entry name" value="RAS"/>
    <property type="match status" value="1"/>
</dbReference>
<evidence type="ECO:0000256" key="2">
    <source>
        <dbReference type="ARBA" id="ARBA00023134"/>
    </source>
</evidence>
<dbReference type="InterPro" id="IPR001806">
    <property type="entry name" value="Small_GTPase"/>
</dbReference>
<dbReference type="SUPFAM" id="SSF117281">
    <property type="entry name" value="Kelch motif"/>
    <property type="match status" value="1"/>
</dbReference>
<dbReference type="Gene3D" id="3.40.50.300">
    <property type="entry name" value="P-loop containing nucleotide triphosphate hydrolases"/>
    <property type="match status" value="1"/>
</dbReference>
<dbReference type="Gene3D" id="1.20.1280.50">
    <property type="match status" value="1"/>
</dbReference>
<keyword evidence="5" id="KW-1185">Reference proteome</keyword>
<dbReference type="SMART" id="SM00173">
    <property type="entry name" value="RAS"/>
    <property type="match status" value="1"/>
</dbReference>
<protein>
    <recommendedName>
        <fullName evidence="3">F-box domain-containing protein</fullName>
    </recommendedName>
</protein>
<accession>A0AA88GHF5</accession>
<sequence length="767" mass="87664">MSSPQNPSSTLSARFGHSALFHNHNIYLFGGLQKSDTHSNSLVLINDLIQLNTFTLEFTNLTKSHDNNNNNSQNIPSARSFHTLVSKQNSQKLNHVNNNSNDDEMILFGGKSNNDSMLHDVWTFSSSSWKEITCKNSQLISPRCGHVSVVYGESMFVFGGFVKNNDIIHASNEMFELNLKTFEWKSISLKLSNANDHPHGVSGRCYHAGVLDEETGDWYIIGGISTRNVLTKDFIKIKLSTLSPRMTSDMTLNDPTSNLVVEYERIDSSDENVHRFGHSCILETSNHRNNKKIYMIGGCNHQVHFSDCYSLELNEKTWKKVSQKDHHVLATSSSLFKELNEAAANDDTRFEAFPVFHTTTGFEENGIFSYFVFGGTNQISDIHFCMSETTEETSNLSVNATPQNKDKYLAHKEFNYKQFDSMFNDDIYRHILSYLKCVDLMRLQLVNKKLRICQLTEEDQFWKVNYMKQISDLKDKAFKYHHHSTRKSALHSIKFDDLLKRTSNYKQGLVQLFKEFESKAEKNSKKLTSEWIEKVKWNDEFNKSFYTLEEILQYPKHGVHNTLGSQPSSSSIKLVIVGDGSTGKTSLLITHVTKQFPTEYIPTVLDAYSYSSPFIPNISIGLWDTQCPDEYCRTLRPLNYPGTDLFFVTFSIACKNSLFSISDKWVPEVRHHCPQTPILLIGTKSDLRMDVMFVKSLLMEHEEMPITVKQGELMAQRTGCIGYIETSSKTGEGLELLDELIIKAICIAKDSTYKSNNKKKKKKCLFQ</sequence>
<evidence type="ECO:0000256" key="1">
    <source>
        <dbReference type="ARBA" id="ARBA00022741"/>
    </source>
</evidence>
<dbReference type="PRINTS" id="PR00449">
    <property type="entry name" value="RASTRNSFRMNG"/>
</dbReference>
<dbReference type="RefSeq" id="XP_044544709.1">
    <property type="nucleotide sequence ID" value="XM_044699536.1"/>
</dbReference>
<dbReference type="SUPFAM" id="SSF81383">
    <property type="entry name" value="F-box domain"/>
    <property type="match status" value="1"/>
</dbReference>
<dbReference type="Pfam" id="PF24681">
    <property type="entry name" value="Kelch_KLHDC2_KLHL20_DRC7"/>
    <property type="match status" value="1"/>
</dbReference>
<evidence type="ECO:0000313" key="5">
    <source>
        <dbReference type="Proteomes" id="UP000816034"/>
    </source>
</evidence>
<dbReference type="Gene3D" id="2.120.10.80">
    <property type="entry name" value="Kelch-type beta propeller"/>
    <property type="match status" value="2"/>
</dbReference>
<dbReference type="SMART" id="SM00175">
    <property type="entry name" value="RAB"/>
    <property type="match status" value="1"/>
</dbReference>
<dbReference type="Proteomes" id="UP000816034">
    <property type="component" value="Unassembled WGS sequence"/>
</dbReference>
<name>A0AA88GHF5_NAELO</name>
<dbReference type="InterPro" id="IPR003578">
    <property type="entry name" value="Small_GTPase_Rho"/>
</dbReference>
<dbReference type="InterPro" id="IPR036047">
    <property type="entry name" value="F-box-like_dom_sf"/>
</dbReference>
<feature type="domain" description="F-box" evidence="3">
    <location>
        <begin position="425"/>
        <end position="465"/>
    </location>
</feature>
<dbReference type="InterPro" id="IPR027417">
    <property type="entry name" value="P-loop_NTPase"/>
</dbReference>
<dbReference type="SUPFAM" id="SSF52540">
    <property type="entry name" value="P-loop containing nucleoside triphosphate hydrolases"/>
    <property type="match status" value="1"/>
</dbReference>
<keyword evidence="1" id="KW-0547">Nucleotide-binding</keyword>
<dbReference type="PROSITE" id="PS51420">
    <property type="entry name" value="RHO"/>
    <property type="match status" value="1"/>
</dbReference>
<dbReference type="GeneID" id="68101812"/>
<dbReference type="GO" id="GO:0007264">
    <property type="term" value="P:small GTPase-mediated signal transduction"/>
    <property type="evidence" value="ECO:0007669"/>
    <property type="project" value="InterPro"/>
</dbReference>
<dbReference type="InterPro" id="IPR015915">
    <property type="entry name" value="Kelch-typ_b-propeller"/>
</dbReference>
<dbReference type="NCBIfam" id="TIGR00231">
    <property type="entry name" value="small_GTP"/>
    <property type="match status" value="1"/>
</dbReference>
<evidence type="ECO:0000259" key="3">
    <source>
        <dbReference type="PROSITE" id="PS50181"/>
    </source>
</evidence>
<dbReference type="InterPro" id="IPR001810">
    <property type="entry name" value="F-box_dom"/>
</dbReference>
<dbReference type="AlphaFoldDB" id="A0AA88GHF5"/>
<comment type="caution">
    <text evidence="4">The sequence shown here is derived from an EMBL/GenBank/DDBJ whole genome shotgun (WGS) entry which is preliminary data.</text>
</comment>
<dbReference type="GO" id="GO:0005525">
    <property type="term" value="F:GTP binding"/>
    <property type="evidence" value="ECO:0007669"/>
    <property type="project" value="UniProtKB-KW"/>
</dbReference>
<reference evidence="4 5" key="1">
    <citation type="journal article" date="2018" name="BMC Genomics">
        <title>The genome of Naegleria lovaniensis, the basis for a comparative approach to unravel pathogenicity factors of the human pathogenic amoeba N. fowleri.</title>
        <authorList>
            <person name="Liechti N."/>
            <person name="Schurch N."/>
            <person name="Bruggmann R."/>
            <person name="Wittwer M."/>
        </authorList>
    </citation>
    <scope>NUCLEOTIDE SEQUENCE [LARGE SCALE GENOMIC DNA]</scope>
    <source>
        <strain evidence="4 5">ATCC 30569</strain>
    </source>
</reference>
<dbReference type="PROSITE" id="PS50181">
    <property type="entry name" value="FBOX"/>
    <property type="match status" value="1"/>
</dbReference>
<evidence type="ECO:0000313" key="4">
    <source>
        <dbReference type="EMBL" id="KAG2377447.1"/>
    </source>
</evidence>
<organism evidence="4 5">
    <name type="scientific">Naegleria lovaniensis</name>
    <name type="common">Amoeba</name>
    <dbReference type="NCBI Taxonomy" id="51637"/>
    <lineage>
        <taxon>Eukaryota</taxon>
        <taxon>Discoba</taxon>
        <taxon>Heterolobosea</taxon>
        <taxon>Tetramitia</taxon>
        <taxon>Eutetramitia</taxon>
        <taxon>Vahlkampfiidae</taxon>
        <taxon>Naegleria</taxon>
    </lineage>
</organism>
<dbReference type="EMBL" id="PYSW02000038">
    <property type="protein sequence ID" value="KAG2377447.1"/>
    <property type="molecule type" value="Genomic_DNA"/>
</dbReference>
<dbReference type="PROSITE" id="PS51419">
    <property type="entry name" value="RAB"/>
    <property type="match status" value="1"/>
</dbReference>
<keyword evidence="2" id="KW-0342">GTP-binding</keyword>
<dbReference type="InterPro" id="IPR005225">
    <property type="entry name" value="Small_GTP-bd"/>
</dbReference>
<dbReference type="Pfam" id="PF00071">
    <property type="entry name" value="Ras"/>
    <property type="match status" value="1"/>
</dbReference>
<dbReference type="CDD" id="cd09917">
    <property type="entry name" value="F-box_SF"/>
    <property type="match status" value="1"/>
</dbReference>
<dbReference type="SMART" id="SM00174">
    <property type="entry name" value="RHO"/>
    <property type="match status" value="1"/>
</dbReference>
<dbReference type="PANTHER" id="PTHR24072">
    <property type="entry name" value="RHO FAMILY GTPASE"/>
    <property type="match status" value="1"/>
</dbReference>
<dbReference type="CDD" id="cd00157">
    <property type="entry name" value="Rho"/>
    <property type="match status" value="1"/>
</dbReference>
<gene>
    <name evidence="4" type="ORF">C9374_009358</name>
</gene>